<gene>
    <name evidence="2" type="ORF">KIPB_005973</name>
</gene>
<dbReference type="Proteomes" id="UP000265618">
    <property type="component" value="Unassembled WGS sequence"/>
</dbReference>
<evidence type="ECO:0000313" key="2">
    <source>
        <dbReference type="EMBL" id="GIQ84477.1"/>
    </source>
</evidence>
<keyword evidence="1" id="KW-0812">Transmembrane</keyword>
<accession>A0A9K3GIW6</accession>
<proteinExistence type="predicted"/>
<evidence type="ECO:0000313" key="3">
    <source>
        <dbReference type="Proteomes" id="UP000265618"/>
    </source>
</evidence>
<keyword evidence="1" id="KW-0472">Membrane</keyword>
<keyword evidence="1" id="KW-1133">Transmembrane helix</keyword>
<feature type="transmembrane region" description="Helical" evidence="1">
    <location>
        <begin position="45"/>
        <end position="65"/>
    </location>
</feature>
<dbReference type="EMBL" id="BDIP01001473">
    <property type="protein sequence ID" value="GIQ84477.1"/>
    <property type="molecule type" value="Genomic_DNA"/>
</dbReference>
<dbReference type="SUPFAM" id="SSF53474">
    <property type="entry name" value="alpha/beta-Hydrolases"/>
    <property type="match status" value="1"/>
</dbReference>
<evidence type="ECO:0000256" key="1">
    <source>
        <dbReference type="SAM" id="Phobius"/>
    </source>
</evidence>
<name>A0A9K3GIW6_9EUKA</name>
<feature type="transmembrane region" description="Helical" evidence="1">
    <location>
        <begin position="115"/>
        <end position="136"/>
    </location>
</feature>
<dbReference type="Gene3D" id="3.40.50.1820">
    <property type="entry name" value="alpha/beta hydrolase"/>
    <property type="match status" value="1"/>
</dbReference>
<reference evidence="2 3" key="1">
    <citation type="journal article" date="2018" name="PLoS ONE">
        <title>The draft genome of Kipferlia bialata reveals reductive genome evolution in fornicate parasites.</title>
        <authorList>
            <person name="Tanifuji G."/>
            <person name="Takabayashi S."/>
            <person name="Kume K."/>
            <person name="Takagi M."/>
            <person name="Nakayama T."/>
            <person name="Kamikawa R."/>
            <person name="Inagaki Y."/>
            <person name="Hashimoto T."/>
        </authorList>
    </citation>
    <scope>NUCLEOTIDE SEQUENCE [LARGE SCALE GENOMIC DNA]</scope>
    <source>
        <strain evidence="2">NY0173</strain>
    </source>
</reference>
<feature type="transmembrane region" description="Helical" evidence="1">
    <location>
        <begin position="85"/>
        <end position="108"/>
    </location>
</feature>
<sequence length="431" mass="46111">MSQLEYQPATEDSKGALLESLSEDELQFKPVSGGLATGSAFSCKLFSVFLGSILVIEAAVCWYFLFRTDQEQYNLLRNVFAPAALAWLAVSVSSLLLFCSCFCTHLWASRPSCCGCMTCGAFALLSLVAVIVPPMIPSHSDAWTYPALPGVPSGLYPSISLDLLSPGGIDSSEITMLVYSDNTHMEGSVYLFGDVETSPVDLSSVLASTSDSAETLSTRQDTFNFGIDEVNLCGRVYFPKLGYADTNRYPVVYLVHDDYIYTSDVTVTLNNLGHHLAGFGYVVLIPDMSFLNSGISATDRLYTEGSGKEDLVARASLLLQHSSLASEWRQYSQTDATCRSSHTAGMECWLGKRVDDSVPITVIGQGRGYLTGLIAAAMGADGTSTSEVSAALSLSLTPSDALEHVSMPISGVMGIGSTGGLSQRDAYLFGQ</sequence>
<dbReference type="AlphaFoldDB" id="A0A9K3GIW6"/>
<comment type="caution">
    <text evidence="2">The sequence shown here is derived from an EMBL/GenBank/DDBJ whole genome shotgun (WGS) entry which is preliminary data.</text>
</comment>
<keyword evidence="3" id="KW-1185">Reference proteome</keyword>
<feature type="non-terminal residue" evidence="2">
    <location>
        <position position="1"/>
    </location>
</feature>
<organism evidence="2 3">
    <name type="scientific">Kipferlia bialata</name>
    <dbReference type="NCBI Taxonomy" id="797122"/>
    <lineage>
        <taxon>Eukaryota</taxon>
        <taxon>Metamonada</taxon>
        <taxon>Carpediemonas-like organisms</taxon>
        <taxon>Kipferlia</taxon>
    </lineage>
</organism>
<protein>
    <submittedName>
        <fullName evidence="2">Uncharacterized protein</fullName>
    </submittedName>
</protein>
<dbReference type="InterPro" id="IPR029058">
    <property type="entry name" value="AB_hydrolase_fold"/>
</dbReference>